<keyword evidence="3 6" id="KW-0812">Transmembrane</keyword>
<feature type="transmembrane region" description="Helical" evidence="6">
    <location>
        <begin position="206"/>
        <end position="227"/>
    </location>
</feature>
<dbReference type="PANTHER" id="PTHR30250">
    <property type="entry name" value="PST FAMILY PREDICTED COLANIC ACID TRANSPORTER"/>
    <property type="match status" value="1"/>
</dbReference>
<comment type="subcellular location">
    <subcellularLocation>
        <location evidence="1">Cell membrane</location>
        <topology evidence="1">Multi-pass membrane protein</topology>
    </subcellularLocation>
</comment>
<feature type="transmembrane region" description="Helical" evidence="6">
    <location>
        <begin position="113"/>
        <end position="133"/>
    </location>
</feature>
<evidence type="ECO:0000313" key="7">
    <source>
        <dbReference type="EMBL" id="MDE1478363.1"/>
    </source>
</evidence>
<keyword evidence="4 6" id="KW-1133">Transmembrane helix</keyword>
<gene>
    <name evidence="7" type="ORF">KKJ01_08970</name>
</gene>
<feature type="transmembrane region" description="Helical" evidence="6">
    <location>
        <begin position="378"/>
        <end position="403"/>
    </location>
</feature>
<feature type="transmembrane region" description="Helical" evidence="6">
    <location>
        <begin position="285"/>
        <end position="305"/>
    </location>
</feature>
<feature type="transmembrane region" description="Helical" evidence="6">
    <location>
        <begin position="40"/>
        <end position="62"/>
    </location>
</feature>
<proteinExistence type="predicted"/>
<dbReference type="GO" id="GO:0005886">
    <property type="term" value="C:plasma membrane"/>
    <property type="evidence" value="ECO:0007669"/>
    <property type="project" value="UniProtKB-SubCell"/>
</dbReference>
<accession>A0AAJ1JAD2</accession>
<dbReference type="RefSeq" id="WP_274712369.1">
    <property type="nucleotide sequence ID" value="NZ_JAILSO010000025.1"/>
</dbReference>
<evidence type="ECO:0000256" key="3">
    <source>
        <dbReference type="ARBA" id="ARBA00022692"/>
    </source>
</evidence>
<reference evidence="7" key="1">
    <citation type="submission" date="2021-08" db="EMBL/GenBank/DDBJ databases">
        <authorList>
            <person name="Papudeshi B."/>
            <person name="Bashey-Visser F."/>
        </authorList>
    </citation>
    <scope>NUCLEOTIDE SEQUENCE</scope>
    <source>
        <strain evidence="7">MC_266_E_2016</strain>
    </source>
</reference>
<evidence type="ECO:0000256" key="1">
    <source>
        <dbReference type="ARBA" id="ARBA00004651"/>
    </source>
</evidence>
<keyword evidence="2" id="KW-1003">Cell membrane</keyword>
<comment type="caution">
    <text evidence="7">The sequence shown here is derived from an EMBL/GenBank/DDBJ whole genome shotgun (WGS) entry which is preliminary data.</text>
</comment>
<feature type="transmembrane region" description="Helical" evidence="6">
    <location>
        <begin position="170"/>
        <end position="190"/>
    </location>
</feature>
<sequence>MKILKNIFWLLSEKGSQILIGIIISGLLARNLGIVNFGYFQYTLSIILLFSSITYICGSEVIIPRLINASTQERNSVITNGFLLRLFASLFGSIFFFLYIINTDIGKEFPFSVLLLSIIVLIREPFNIIVSILQAECNEKIAVWIRILALFLKLLLLFVAVYFNNLNFNIVSVAWLFESVLIATTLTVLIKHIEKKYIFSFDRKKIIYLLGVGIKFWVGLIFMYLFLRLDRIFIMYKLDPVTLGIYSAATQITDNIVTLAPIIAISCAPILIYNKDHHSDIIKNVFLLTFIMALIGFIVAITGYFLSPLIIKSIFSEKYYQSIDILKYLFLLCIPIFIDAGLNTLIIKNGNGYLIIAKWFIALAISFIINLLNIEKLGVSSIILSNLFGYISAVIFGFIYIFMNRNKT</sequence>
<feature type="transmembrane region" description="Helical" evidence="6">
    <location>
        <begin position="325"/>
        <end position="346"/>
    </location>
</feature>
<dbReference type="Proteomes" id="UP001222434">
    <property type="component" value="Unassembled WGS sequence"/>
</dbReference>
<evidence type="ECO:0000256" key="2">
    <source>
        <dbReference type="ARBA" id="ARBA00022475"/>
    </source>
</evidence>
<feature type="transmembrane region" description="Helical" evidence="6">
    <location>
        <begin position="7"/>
        <end position="28"/>
    </location>
</feature>
<evidence type="ECO:0000313" key="8">
    <source>
        <dbReference type="Proteomes" id="UP001222434"/>
    </source>
</evidence>
<protein>
    <submittedName>
        <fullName evidence="7">Oligosaccharide flippase family protein</fullName>
    </submittedName>
</protein>
<reference evidence="7" key="2">
    <citation type="journal article" date="2022" name="J. Evol. Biol.">
        <title>Pre- and post-association barriers to host switching in sympatric mutualists.</title>
        <authorList>
            <person name="Dinges Z.M."/>
            <person name="Phillips R.K."/>
            <person name="Lively C.M."/>
            <person name="Bashey F."/>
        </authorList>
    </citation>
    <scope>NUCLEOTIDE SEQUENCE</scope>
    <source>
        <strain evidence="7">MC_266_E_2016</strain>
    </source>
</reference>
<dbReference type="InterPro" id="IPR002797">
    <property type="entry name" value="Polysacc_synth"/>
</dbReference>
<dbReference type="Pfam" id="PF01943">
    <property type="entry name" value="Polysacc_synt"/>
    <property type="match status" value="1"/>
</dbReference>
<feature type="transmembrane region" description="Helical" evidence="6">
    <location>
        <begin position="353"/>
        <end position="372"/>
    </location>
</feature>
<organism evidence="7 8">
    <name type="scientific">Xenorhabdus bovienii</name>
    <name type="common">Xenorhabdus nematophila subsp. bovienii</name>
    <dbReference type="NCBI Taxonomy" id="40576"/>
    <lineage>
        <taxon>Bacteria</taxon>
        <taxon>Pseudomonadati</taxon>
        <taxon>Pseudomonadota</taxon>
        <taxon>Gammaproteobacteria</taxon>
        <taxon>Enterobacterales</taxon>
        <taxon>Morganellaceae</taxon>
        <taxon>Xenorhabdus</taxon>
    </lineage>
</organism>
<dbReference type="EMBL" id="JAILSO010000025">
    <property type="protein sequence ID" value="MDE1478363.1"/>
    <property type="molecule type" value="Genomic_DNA"/>
</dbReference>
<evidence type="ECO:0000256" key="5">
    <source>
        <dbReference type="ARBA" id="ARBA00023136"/>
    </source>
</evidence>
<dbReference type="PANTHER" id="PTHR30250:SF11">
    <property type="entry name" value="O-ANTIGEN TRANSPORTER-RELATED"/>
    <property type="match status" value="1"/>
</dbReference>
<feature type="transmembrane region" description="Helical" evidence="6">
    <location>
        <begin position="145"/>
        <end position="164"/>
    </location>
</feature>
<keyword evidence="5 6" id="KW-0472">Membrane</keyword>
<name>A0AAJ1JAD2_XENBV</name>
<evidence type="ECO:0000256" key="6">
    <source>
        <dbReference type="SAM" id="Phobius"/>
    </source>
</evidence>
<dbReference type="InterPro" id="IPR050833">
    <property type="entry name" value="Poly_Biosynth_Transport"/>
</dbReference>
<dbReference type="AlphaFoldDB" id="A0AAJ1JAD2"/>
<feature type="transmembrane region" description="Helical" evidence="6">
    <location>
        <begin position="82"/>
        <end position="101"/>
    </location>
</feature>
<feature type="transmembrane region" description="Helical" evidence="6">
    <location>
        <begin position="256"/>
        <end position="273"/>
    </location>
</feature>
<evidence type="ECO:0000256" key="4">
    <source>
        <dbReference type="ARBA" id="ARBA00022989"/>
    </source>
</evidence>